<organism evidence="1 2">
    <name type="scientific">Symbiodinium pilosum</name>
    <name type="common">Dinoflagellate</name>
    <dbReference type="NCBI Taxonomy" id="2952"/>
    <lineage>
        <taxon>Eukaryota</taxon>
        <taxon>Sar</taxon>
        <taxon>Alveolata</taxon>
        <taxon>Dinophyceae</taxon>
        <taxon>Suessiales</taxon>
        <taxon>Symbiodiniaceae</taxon>
        <taxon>Symbiodinium</taxon>
    </lineage>
</organism>
<protein>
    <submittedName>
        <fullName evidence="1">Uncharacterized protein</fullName>
    </submittedName>
</protein>
<feature type="non-terminal residue" evidence="1">
    <location>
        <position position="73"/>
    </location>
</feature>
<reference evidence="1" key="1">
    <citation type="submission" date="2021-02" db="EMBL/GenBank/DDBJ databases">
        <authorList>
            <person name="Dougan E. K."/>
            <person name="Rhodes N."/>
            <person name="Thang M."/>
            <person name="Chan C."/>
        </authorList>
    </citation>
    <scope>NUCLEOTIDE SEQUENCE</scope>
</reference>
<evidence type="ECO:0000313" key="2">
    <source>
        <dbReference type="Proteomes" id="UP000649617"/>
    </source>
</evidence>
<accession>A0A812RTF2</accession>
<name>A0A812RTF2_SYMPI</name>
<sequence>MSDNVSLIDAIKLVAKATREDTNKVSDMVKGALRPEQIDDIRLMLSSGYDFGRFGGYSLWLLLLRSAIPPCTA</sequence>
<evidence type="ECO:0000313" key="1">
    <source>
        <dbReference type="EMBL" id="CAE7455378.1"/>
    </source>
</evidence>
<proteinExistence type="predicted"/>
<comment type="caution">
    <text evidence="1">The sequence shown here is derived from an EMBL/GenBank/DDBJ whole genome shotgun (WGS) entry which is preliminary data.</text>
</comment>
<dbReference type="Proteomes" id="UP000649617">
    <property type="component" value="Unassembled WGS sequence"/>
</dbReference>
<dbReference type="EMBL" id="CAJNIZ010021751">
    <property type="protein sequence ID" value="CAE7455378.1"/>
    <property type="molecule type" value="Genomic_DNA"/>
</dbReference>
<keyword evidence="2" id="KW-1185">Reference proteome</keyword>
<gene>
    <name evidence="1" type="ORF">SPIL2461_LOCUS11183</name>
</gene>
<dbReference type="AlphaFoldDB" id="A0A812RTF2"/>